<dbReference type="InterPro" id="IPR027973">
    <property type="entry name" value="FSAF1-like"/>
</dbReference>
<protein>
    <submittedName>
        <fullName evidence="2">Uncharacterized protein</fullName>
    </submittedName>
</protein>
<evidence type="ECO:0000313" key="2">
    <source>
        <dbReference type="EMBL" id="GCB61476.1"/>
    </source>
</evidence>
<dbReference type="OMA" id="WARIRSW"/>
<gene>
    <name evidence="2" type="ORF">scyTo_0009346</name>
</gene>
<evidence type="ECO:0000313" key="3">
    <source>
        <dbReference type="Proteomes" id="UP000288216"/>
    </source>
</evidence>
<dbReference type="STRING" id="75743.A0A401NKS3"/>
<comment type="caution">
    <text evidence="2">The sequence shown here is derived from an EMBL/GenBank/DDBJ whole genome shotgun (WGS) entry which is preliminary data.</text>
</comment>
<organism evidence="2 3">
    <name type="scientific">Scyliorhinus torazame</name>
    <name type="common">Cloudy catshark</name>
    <name type="synonym">Catulus torazame</name>
    <dbReference type="NCBI Taxonomy" id="75743"/>
    <lineage>
        <taxon>Eukaryota</taxon>
        <taxon>Metazoa</taxon>
        <taxon>Chordata</taxon>
        <taxon>Craniata</taxon>
        <taxon>Vertebrata</taxon>
        <taxon>Chondrichthyes</taxon>
        <taxon>Elasmobranchii</taxon>
        <taxon>Galeomorphii</taxon>
        <taxon>Galeoidea</taxon>
        <taxon>Carcharhiniformes</taxon>
        <taxon>Scyliorhinidae</taxon>
        <taxon>Scyliorhinus</taxon>
    </lineage>
</organism>
<keyword evidence="3" id="KW-1185">Reference proteome</keyword>
<accession>A0A401NKS3</accession>
<evidence type="ECO:0000256" key="1">
    <source>
        <dbReference type="SAM" id="MobiDB-lite"/>
    </source>
</evidence>
<name>A0A401NKS3_SCYTO</name>
<dbReference type="InterPro" id="IPR052852">
    <property type="entry name" value="SSU_Processome_Comp"/>
</dbReference>
<dbReference type="Proteomes" id="UP000288216">
    <property type="component" value="Unassembled WGS sequence"/>
</dbReference>
<reference evidence="2 3" key="1">
    <citation type="journal article" date="2018" name="Nat. Ecol. Evol.">
        <title>Shark genomes provide insights into elasmobranch evolution and the origin of vertebrates.</title>
        <authorList>
            <person name="Hara Y"/>
            <person name="Yamaguchi K"/>
            <person name="Onimaru K"/>
            <person name="Kadota M"/>
            <person name="Koyanagi M"/>
            <person name="Keeley SD"/>
            <person name="Tatsumi K"/>
            <person name="Tanaka K"/>
            <person name="Motone F"/>
            <person name="Kageyama Y"/>
            <person name="Nozu R"/>
            <person name="Adachi N"/>
            <person name="Nishimura O"/>
            <person name="Nakagawa R"/>
            <person name="Tanegashima C"/>
            <person name="Kiyatake I"/>
            <person name="Matsumoto R"/>
            <person name="Murakumo K"/>
            <person name="Nishida K"/>
            <person name="Terakita A"/>
            <person name="Kuratani S"/>
            <person name="Sato K"/>
            <person name="Hyodo S Kuraku.S."/>
        </authorList>
    </citation>
    <scope>NUCLEOTIDE SEQUENCE [LARGE SCALE GENOMIC DNA]</scope>
</reference>
<dbReference type="AlphaFoldDB" id="A0A401NKS3"/>
<dbReference type="Pfam" id="PF15375">
    <property type="entry name" value="FSAF1"/>
    <property type="match status" value="1"/>
</dbReference>
<dbReference type="PANTHER" id="PTHR28366:SF1">
    <property type="entry name" value="CHROMOSOME 1 OPEN READING FRAME 131"/>
    <property type="match status" value="1"/>
</dbReference>
<proteinExistence type="predicted"/>
<sequence length="307" mass="34587">MTSDNPALGCLTQRRWARIRSWSPAMPVAAMGESERLVLDGFLSRLYQCGEASVSEPKDKGGKIKLKGRKCKQKKNEEQTLCPEVQSVPCSTTQARTSDSLAKTAASSLHRTPKCLVKLRAELLDSVGDFAVQAETKGAKVPSDGIVNISGKKAVEVITFTGSRKRKKPVVEEDEVEEIVEQNNTKQKVFNLARARLEVHRFGITGYKKEQQRLFEQERAVMLGARPPKREYVNYKSYQEMMKNKAAVKPMKMNSKSTLPRRKKEEKRNKRSEIIPTGQVGRFKNGALILSDSDIKRIKTRTKPKHV</sequence>
<dbReference type="EMBL" id="BFAA01003792">
    <property type="protein sequence ID" value="GCB61476.1"/>
    <property type="molecule type" value="Genomic_DNA"/>
</dbReference>
<dbReference type="OrthoDB" id="10067479at2759"/>
<dbReference type="PANTHER" id="PTHR28366">
    <property type="entry name" value="CHROMOSOME 1 OPEN READING FRAME 131"/>
    <property type="match status" value="1"/>
</dbReference>
<feature type="region of interest" description="Disordered" evidence="1">
    <location>
        <begin position="249"/>
        <end position="277"/>
    </location>
</feature>